<keyword evidence="2 5" id="KW-0812">Transmembrane</keyword>
<dbReference type="InterPro" id="IPR003339">
    <property type="entry name" value="ABC/ECF_trnsptr_transmembrane"/>
</dbReference>
<sequence length="315" mass="34240">MRAFKASDIHPYSWWILGLCFAISAAATTHILALLAIIAVVIAITIIARETAPWSKSLAFYLVTALLVVAIRVIFRIIFNFDSGLNVAFALPALNISLGDLGSVELFGRVSWDALSGALRDGLKMAAIILSVGLANTLANPRRLLKNTPGALYEIASAWVIAINMAPQLIESAKRVRKARLLRGRSRKHNLLSSLIIPVLEDTIERSLALAASMSARGFGRQGELNPRQHFFSRLLSVVGVLCLAIGSYLLLTMSSLWIPLTTMGFGVFSVLITTRIASLRQVRTRFQPDVWTVRDFIICTVGSAIATLSLGGLI</sequence>
<gene>
    <name evidence="6" type="ORF">UFOPK2001_00694</name>
</gene>
<dbReference type="Pfam" id="PF02361">
    <property type="entry name" value="CbiQ"/>
    <property type="match status" value="1"/>
</dbReference>
<dbReference type="AlphaFoldDB" id="A0A6J6JAN2"/>
<evidence type="ECO:0000313" key="6">
    <source>
        <dbReference type="EMBL" id="CAB4633665.1"/>
    </source>
</evidence>
<evidence type="ECO:0000256" key="2">
    <source>
        <dbReference type="ARBA" id="ARBA00022692"/>
    </source>
</evidence>
<dbReference type="GO" id="GO:0005886">
    <property type="term" value="C:plasma membrane"/>
    <property type="evidence" value="ECO:0007669"/>
    <property type="project" value="TreeGrafter"/>
</dbReference>
<organism evidence="6">
    <name type="scientific">freshwater metagenome</name>
    <dbReference type="NCBI Taxonomy" id="449393"/>
    <lineage>
        <taxon>unclassified sequences</taxon>
        <taxon>metagenomes</taxon>
        <taxon>ecological metagenomes</taxon>
    </lineage>
</organism>
<name>A0A6J6JAN2_9ZZZZ</name>
<comment type="subcellular location">
    <subcellularLocation>
        <location evidence="1">Membrane</location>
        <topology evidence="1">Multi-pass membrane protein</topology>
    </subcellularLocation>
</comment>
<feature type="transmembrane region" description="Helical" evidence="5">
    <location>
        <begin position="14"/>
        <end position="47"/>
    </location>
</feature>
<accession>A0A6J6JAN2</accession>
<dbReference type="CDD" id="cd16914">
    <property type="entry name" value="EcfT"/>
    <property type="match status" value="1"/>
</dbReference>
<keyword evidence="3 5" id="KW-1133">Transmembrane helix</keyword>
<evidence type="ECO:0000256" key="4">
    <source>
        <dbReference type="ARBA" id="ARBA00023136"/>
    </source>
</evidence>
<feature type="transmembrane region" description="Helical" evidence="5">
    <location>
        <begin position="231"/>
        <end position="251"/>
    </location>
</feature>
<feature type="transmembrane region" description="Helical" evidence="5">
    <location>
        <begin position="257"/>
        <end position="278"/>
    </location>
</feature>
<protein>
    <submittedName>
        <fullName evidence="6">Unannotated protein</fullName>
    </submittedName>
</protein>
<dbReference type="PANTHER" id="PTHR33514">
    <property type="entry name" value="PROTEIN ABCI12, CHLOROPLASTIC"/>
    <property type="match status" value="1"/>
</dbReference>
<evidence type="ECO:0000256" key="3">
    <source>
        <dbReference type="ARBA" id="ARBA00022989"/>
    </source>
</evidence>
<feature type="transmembrane region" description="Helical" evidence="5">
    <location>
        <begin position="59"/>
        <end position="79"/>
    </location>
</feature>
<evidence type="ECO:0000256" key="1">
    <source>
        <dbReference type="ARBA" id="ARBA00004141"/>
    </source>
</evidence>
<proteinExistence type="predicted"/>
<reference evidence="6" key="1">
    <citation type="submission" date="2020-05" db="EMBL/GenBank/DDBJ databases">
        <authorList>
            <person name="Chiriac C."/>
            <person name="Salcher M."/>
            <person name="Ghai R."/>
            <person name="Kavagutti S V."/>
        </authorList>
    </citation>
    <scope>NUCLEOTIDE SEQUENCE</scope>
</reference>
<dbReference type="EMBL" id="CAEZVN010000057">
    <property type="protein sequence ID" value="CAB4633665.1"/>
    <property type="molecule type" value="Genomic_DNA"/>
</dbReference>
<evidence type="ECO:0000256" key="5">
    <source>
        <dbReference type="SAM" id="Phobius"/>
    </source>
</evidence>
<dbReference type="PANTHER" id="PTHR33514:SF15">
    <property type="entry name" value="COBALT TRANSPORT PROTEIN"/>
    <property type="match status" value="1"/>
</dbReference>
<keyword evidence="4 5" id="KW-0472">Membrane</keyword>